<dbReference type="AlphaFoldDB" id="A0A1G2PJD8"/>
<proteinExistence type="predicted"/>
<dbReference type="Pfam" id="PF00535">
    <property type="entry name" value="Glycos_transf_2"/>
    <property type="match status" value="1"/>
</dbReference>
<dbReference type="Gene3D" id="3.90.550.10">
    <property type="entry name" value="Spore Coat Polysaccharide Biosynthesis Protein SpsA, Chain A"/>
    <property type="match status" value="1"/>
</dbReference>
<organism evidence="2 3">
    <name type="scientific">Terrybacteria sp. (strain RIFCSPHIGHO2_01_FULL_58_15)</name>
    <dbReference type="NCBI Taxonomy" id="1802363"/>
    <lineage>
        <taxon>Bacteria</taxon>
        <taxon>Candidatus Terryibacteriota</taxon>
    </lineage>
</organism>
<dbReference type="Proteomes" id="UP000178690">
    <property type="component" value="Unassembled WGS sequence"/>
</dbReference>
<dbReference type="CDD" id="cd04186">
    <property type="entry name" value="GT_2_like_c"/>
    <property type="match status" value="1"/>
</dbReference>
<reference evidence="2 3" key="1">
    <citation type="journal article" date="2016" name="Nat. Commun.">
        <title>Thousands of microbial genomes shed light on interconnected biogeochemical processes in an aquifer system.</title>
        <authorList>
            <person name="Anantharaman K."/>
            <person name="Brown C.T."/>
            <person name="Hug L.A."/>
            <person name="Sharon I."/>
            <person name="Castelle C.J."/>
            <person name="Probst A.J."/>
            <person name="Thomas B.C."/>
            <person name="Singh A."/>
            <person name="Wilkins M.J."/>
            <person name="Karaoz U."/>
            <person name="Brodie E.L."/>
            <person name="Williams K.H."/>
            <person name="Hubbard S.S."/>
            <person name="Banfield J.F."/>
        </authorList>
    </citation>
    <scope>NUCLEOTIDE SEQUENCE [LARGE SCALE GENOMIC DNA]</scope>
    <source>
        <strain evidence="3">RIFCSPHIGHO2_01_FULL_58_15</strain>
    </source>
</reference>
<dbReference type="InterPro" id="IPR001173">
    <property type="entry name" value="Glyco_trans_2-like"/>
</dbReference>
<evidence type="ECO:0000259" key="1">
    <source>
        <dbReference type="Pfam" id="PF00535"/>
    </source>
</evidence>
<protein>
    <recommendedName>
        <fullName evidence="1">Glycosyltransferase 2-like domain-containing protein</fullName>
    </recommendedName>
</protein>
<dbReference type="EMBL" id="MHST01000020">
    <property type="protein sequence ID" value="OHA48455.1"/>
    <property type="molecule type" value="Genomic_DNA"/>
</dbReference>
<sequence>MLSVLINHYRSPVALKLCLRSIRETLAETPHEVIVSDSAAERETGRMLRSDFPEVHYLEFARNVGFAKLVNAGLRAAGGDPLLILNADTVLIENTAKTLAQFLQAHPDVGMVGPRLEYQNGSHQPSAFRFYTPAVIAARRTFFGRTPWGRRVLERFMLRDILSEPIAAMAALPVDWLMGSAFMVRRKAAEEVGELDERFFLYFEDVDWCRRFWERGYKVMWFPSARVVHVHAQASRKRGALFDIMLNPLTRIHVTSAVKYFRKHGLATPHYGV</sequence>
<gene>
    <name evidence="2" type="ORF">A2682_04030</name>
</gene>
<dbReference type="PANTHER" id="PTHR43179">
    <property type="entry name" value="RHAMNOSYLTRANSFERASE WBBL"/>
    <property type="match status" value="1"/>
</dbReference>
<accession>A0A1G2PJD8</accession>
<dbReference type="InterPro" id="IPR029044">
    <property type="entry name" value="Nucleotide-diphossugar_trans"/>
</dbReference>
<evidence type="ECO:0000313" key="2">
    <source>
        <dbReference type="EMBL" id="OHA48455.1"/>
    </source>
</evidence>
<dbReference type="PANTHER" id="PTHR43179:SF7">
    <property type="entry name" value="RHAMNOSYLTRANSFERASE WBBL"/>
    <property type="match status" value="1"/>
</dbReference>
<comment type="caution">
    <text evidence="2">The sequence shown here is derived from an EMBL/GenBank/DDBJ whole genome shotgun (WGS) entry which is preliminary data.</text>
</comment>
<feature type="domain" description="Glycosyltransferase 2-like" evidence="1">
    <location>
        <begin position="3"/>
        <end position="131"/>
    </location>
</feature>
<evidence type="ECO:0000313" key="3">
    <source>
        <dbReference type="Proteomes" id="UP000178690"/>
    </source>
</evidence>
<dbReference type="SUPFAM" id="SSF53448">
    <property type="entry name" value="Nucleotide-diphospho-sugar transferases"/>
    <property type="match status" value="1"/>
</dbReference>
<name>A0A1G2PJD8_TERXR</name>
<dbReference type="STRING" id="1802363.A2682_04030"/>